<name>A0ACC1IQF4_9FUNG</name>
<dbReference type="EC" id="6.1.1.9" evidence="1"/>
<proteinExistence type="predicted"/>
<comment type="caution">
    <text evidence="1">The sequence shown here is derived from an EMBL/GenBank/DDBJ whole genome shotgun (WGS) entry which is preliminary data.</text>
</comment>
<sequence length="1067" mass="119524">MSIKPQSEASAVEQTQTPPVNSKNQAKNDAKRQAKMEKFLAKQAALKAATGADADAPATTEAAAAPAKKDKKVKEPRSAPEATKAAFVATPKGEKKDMSQPMADSYEPDVVEASWYDWWENQGFFDPQTGPNGEISPKGQFVVASPPPNVTGKLHIGHAMTIAIQDSLVRWNRMRGLTTLFIPGSDHAGISTQVVVEQQLRKQEGLSRHDLGREAFVDKVWDWKNEYGNIIMSQVRRLGTSYDWNRERFTLDEMMSRATFETFVRLYDDGIIYRSNRLVNWCHALNTTLSNLEVDNLEIPGRTLMSVPGYPAKEKFEFGVLVHFAYQVENSDERIIVATTRIETMLGDSAIAVHPEDPRYTHLHGKFVVHPFLDRRIPIITDTVSVDMAFGTGAVKITPAHDNKDYEMGKRHNLNFINLLNEDGTYNDNAGPYAGMLRFHVRRQIVEDLKAKGLYVDTTNNPMAVPICIKSKDIIEPMVKPQWWVKSKTLADPAIEAARDGRLEITPQSSEKEWYHWLENIHDWCISRQLWWGHRIPAYFVRIAGQENNPLDQEFWVVGRDKAEAQRRAAEKFPGIDLVLEQDPDVLDTWFSSGLWPFAVLGWPENTDDFKKYYPTSLLETGSDIIFFWVARMVMLGMYLTGEVPFSKVYCHAMVRDAQGRKMSKSLGNVLDPIDVIKGISLEGLHAKLMTGNLDSREVELAKKGQAQDFPDGIPECGSDALRFTLCAYTSAGRDVNLNIMRVDGYRKFCNKLWNATRFALMKLGEDFVPSTEATLTGTESLAERWILQRINVAARDVNAALAEMNFMVATTAVHGFWLYDLCDVYIEYIKPITMPSADPVSRNSALQTLYTCLDQGLKMLHPFMPYVTEELWQRLPRRASETSPTISLATYPEIREDYNNSQVVSEFELAMSIAKAGRSLTASYNVLSKSKFYISNANASSFALTSSQADGIATMIKGCQSIVALNSGEAVPAGCAVFSVNDEVAMHLLVRGSVDIEQEVAKIEKKIAKTTKLKDSLAAKISIPKYEETVPEEVRESNSAKLSNYDAEIDALQAAIKTFLTLEGAE</sequence>
<evidence type="ECO:0000313" key="1">
    <source>
        <dbReference type="EMBL" id="KAJ1898916.1"/>
    </source>
</evidence>
<accession>A0ACC1IQF4</accession>
<evidence type="ECO:0000313" key="2">
    <source>
        <dbReference type="Proteomes" id="UP001150581"/>
    </source>
</evidence>
<gene>
    <name evidence="1" type="primary">VAS1_1</name>
    <name evidence="1" type="ORF">LPJ66_002456</name>
</gene>
<protein>
    <submittedName>
        <fullName evidence="1">Valine--tRNA ligase</fullName>
        <ecNumber evidence="1">6.1.1.9</ecNumber>
    </submittedName>
</protein>
<dbReference type="EMBL" id="JANBPG010000198">
    <property type="protein sequence ID" value="KAJ1898916.1"/>
    <property type="molecule type" value="Genomic_DNA"/>
</dbReference>
<organism evidence="1 2">
    <name type="scientific">Kickxella alabastrina</name>
    <dbReference type="NCBI Taxonomy" id="61397"/>
    <lineage>
        <taxon>Eukaryota</taxon>
        <taxon>Fungi</taxon>
        <taxon>Fungi incertae sedis</taxon>
        <taxon>Zoopagomycota</taxon>
        <taxon>Kickxellomycotina</taxon>
        <taxon>Kickxellomycetes</taxon>
        <taxon>Kickxellales</taxon>
        <taxon>Kickxellaceae</taxon>
        <taxon>Kickxella</taxon>
    </lineage>
</organism>
<dbReference type="Proteomes" id="UP001150581">
    <property type="component" value="Unassembled WGS sequence"/>
</dbReference>
<keyword evidence="1" id="KW-0436">Ligase</keyword>
<reference evidence="1" key="1">
    <citation type="submission" date="2022-07" db="EMBL/GenBank/DDBJ databases">
        <title>Phylogenomic reconstructions and comparative analyses of Kickxellomycotina fungi.</title>
        <authorList>
            <person name="Reynolds N.K."/>
            <person name="Stajich J.E."/>
            <person name="Barry K."/>
            <person name="Grigoriev I.V."/>
            <person name="Crous P."/>
            <person name="Smith M.E."/>
        </authorList>
    </citation>
    <scope>NUCLEOTIDE SEQUENCE</scope>
    <source>
        <strain evidence="1">Benny 63K</strain>
    </source>
</reference>
<keyword evidence="2" id="KW-1185">Reference proteome</keyword>